<sequence length="504" mass="54908">MIAHALAPVGPARLPGYGAVLRVWLHRVRYTVPVVLFLQLAIIALVAVTASNALLPTVEFVVVVGLGILWAGYFAALQRQNHPFAARLLPGQLRMLRELAVGGFCVSVLPSAWMLSISPLQWSFPAALALSSLACAVLAVIVRWPALWVVGWVLSSLVGGAMPAPLRLAARQRVMEIYQDQPASMAAFVLVMVGALLWHLFQSGGPAHVRSWARHSKVRKVLLEKSRATEGSDASPHWAQPVIETMERAFGWLRSFWLNKLIRDARPTLRSVMARVEMASGPQAHWTSVLGAVVLISGAVALALIVAMLVSPDGHEISGIVTQSFAFSYLAMLMNPLVAVTSASLLRRRREQTLLVMLPGMPRGQAMNRQLALRQMAVHALSWSAALLLMSGLLALADRLKGGADATSIWRYLAVGYAALVLPMGVLQWRNWAVQEETPPALTLILVAGTMGAAFCLAFWMQSGVYLTPTLLLTASVLLTVLLMAMRWPRINRFPSFWPVGRNA</sequence>
<feature type="transmembrane region" description="Helical" evidence="1">
    <location>
        <begin position="325"/>
        <end position="346"/>
    </location>
</feature>
<organism evidence="2 3">
    <name type="scientific">Roseateles terrae</name>
    <dbReference type="NCBI Taxonomy" id="431060"/>
    <lineage>
        <taxon>Bacteria</taxon>
        <taxon>Pseudomonadati</taxon>
        <taxon>Pseudomonadota</taxon>
        <taxon>Betaproteobacteria</taxon>
        <taxon>Burkholderiales</taxon>
        <taxon>Sphaerotilaceae</taxon>
        <taxon>Roseateles</taxon>
    </lineage>
</organism>
<evidence type="ECO:0000313" key="3">
    <source>
        <dbReference type="Proteomes" id="UP000574369"/>
    </source>
</evidence>
<proteinExistence type="predicted"/>
<keyword evidence="1" id="KW-1133">Transmembrane helix</keyword>
<keyword evidence="1" id="KW-0472">Membrane</keyword>
<feature type="transmembrane region" description="Helical" evidence="1">
    <location>
        <begin position="149"/>
        <end position="170"/>
    </location>
</feature>
<reference evidence="2 3" key="1">
    <citation type="submission" date="2020-08" db="EMBL/GenBank/DDBJ databases">
        <title>Genomic Encyclopedia of Type Strains, Phase III (KMG-III): the genomes of soil and plant-associated and newly described type strains.</title>
        <authorList>
            <person name="Whitman W."/>
        </authorList>
    </citation>
    <scope>NUCLEOTIDE SEQUENCE [LARGE SCALE GENOMIC DNA]</scope>
    <source>
        <strain evidence="2 3">CECT 7247</strain>
    </source>
</reference>
<evidence type="ECO:0000313" key="2">
    <source>
        <dbReference type="EMBL" id="MBB3196185.1"/>
    </source>
</evidence>
<feature type="transmembrane region" description="Helical" evidence="1">
    <location>
        <begin position="182"/>
        <end position="201"/>
    </location>
</feature>
<feature type="transmembrane region" description="Helical" evidence="1">
    <location>
        <begin position="122"/>
        <end position="142"/>
    </location>
</feature>
<gene>
    <name evidence="2" type="ORF">FHS28_003595</name>
</gene>
<accession>A0ABR6GVP9</accession>
<feature type="transmembrane region" description="Helical" evidence="1">
    <location>
        <begin position="288"/>
        <end position="310"/>
    </location>
</feature>
<keyword evidence="1" id="KW-0812">Transmembrane</keyword>
<dbReference type="EMBL" id="JACHXO010000006">
    <property type="protein sequence ID" value="MBB3196185.1"/>
    <property type="molecule type" value="Genomic_DNA"/>
</dbReference>
<dbReference type="Proteomes" id="UP000574369">
    <property type="component" value="Unassembled WGS sequence"/>
</dbReference>
<evidence type="ECO:0000256" key="1">
    <source>
        <dbReference type="SAM" id="Phobius"/>
    </source>
</evidence>
<feature type="transmembrane region" description="Helical" evidence="1">
    <location>
        <begin position="60"/>
        <end position="77"/>
    </location>
</feature>
<feature type="transmembrane region" description="Helical" evidence="1">
    <location>
        <begin position="466"/>
        <end position="486"/>
    </location>
</feature>
<feature type="transmembrane region" description="Helical" evidence="1">
    <location>
        <begin position="30"/>
        <end position="54"/>
    </location>
</feature>
<feature type="transmembrane region" description="Helical" evidence="1">
    <location>
        <begin position="98"/>
        <end position="116"/>
    </location>
</feature>
<feature type="transmembrane region" description="Helical" evidence="1">
    <location>
        <begin position="377"/>
        <end position="397"/>
    </location>
</feature>
<feature type="transmembrane region" description="Helical" evidence="1">
    <location>
        <begin position="409"/>
        <end position="429"/>
    </location>
</feature>
<feature type="transmembrane region" description="Helical" evidence="1">
    <location>
        <begin position="441"/>
        <end position="460"/>
    </location>
</feature>
<evidence type="ECO:0008006" key="4">
    <source>
        <dbReference type="Google" id="ProtNLM"/>
    </source>
</evidence>
<dbReference type="RefSeq" id="WP_088453186.1">
    <property type="nucleotide sequence ID" value="NZ_JACHXO010000006.1"/>
</dbReference>
<name>A0ABR6GVP9_9BURK</name>
<keyword evidence="3" id="KW-1185">Reference proteome</keyword>
<comment type="caution">
    <text evidence="2">The sequence shown here is derived from an EMBL/GenBank/DDBJ whole genome shotgun (WGS) entry which is preliminary data.</text>
</comment>
<protein>
    <recommendedName>
        <fullName evidence="4">Permease</fullName>
    </recommendedName>
</protein>